<dbReference type="AlphaFoldDB" id="A0ABD5Z3C8"/>
<evidence type="ECO:0000313" key="3">
    <source>
        <dbReference type="Proteomes" id="UP001596447"/>
    </source>
</evidence>
<dbReference type="InterPro" id="IPR055966">
    <property type="entry name" value="DUF7544"/>
</dbReference>
<evidence type="ECO:0000313" key="2">
    <source>
        <dbReference type="EMBL" id="MFC7199495.1"/>
    </source>
</evidence>
<dbReference type="RefSeq" id="WP_279529425.1">
    <property type="nucleotide sequence ID" value="NZ_CP122312.1"/>
</dbReference>
<feature type="transmembrane region" description="Helical" evidence="1">
    <location>
        <begin position="153"/>
        <end position="181"/>
    </location>
</feature>
<keyword evidence="1" id="KW-0472">Membrane</keyword>
<keyword evidence="1" id="KW-0812">Transmembrane</keyword>
<keyword evidence="1" id="KW-1133">Transmembrane helix</keyword>
<proteinExistence type="predicted"/>
<sequence length="304" mass="31835">MSWYAVDALEGAFDESKSLLQPFEAGVWLRLAVVVLFTGGSSVGRSPTMVVDNVPLGALDPSIVPLRLGVLLALGTAFVVLFGVVGAVFEFVFVDGLRMGEVRLAAPFGRSLGAGVRLFGFRLCLGLAVALPLAAVAGVALTTLQQRALVPLFWLVFLLPVLGLLLLAALVVSAFTTGFVVPLMADRDIGVLDGWRTFWPALTDQWREFAVYALVRLALSVVAALAASIVAGAFLAPIALLAGVSLFGPGVGTAGLVVALAIGVVLALVVLIAVRVPIGVYMRYHSLLVLDAAPVDFDLEKRVS</sequence>
<evidence type="ECO:0000256" key="1">
    <source>
        <dbReference type="SAM" id="Phobius"/>
    </source>
</evidence>
<gene>
    <name evidence="2" type="ORF">ACFQJ9_08735</name>
</gene>
<dbReference type="EMBL" id="JBHTAR010000011">
    <property type="protein sequence ID" value="MFC7199495.1"/>
    <property type="molecule type" value="Genomic_DNA"/>
</dbReference>
<organism evidence="2 3">
    <name type="scientific">Halospeciosus flavus</name>
    <dbReference type="NCBI Taxonomy" id="3032283"/>
    <lineage>
        <taxon>Archaea</taxon>
        <taxon>Methanobacteriati</taxon>
        <taxon>Methanobacteriota</taxon>
        <taxon>Stenosarchaea group</taxon>
        <taxon>Halobacteria</taxon>
        <taxon>Halobacteriales</taxon>
        <taxon>Halobacteriaceae</taxon>
        <taxon>Halospeciosus</taxon>
    </lineage>
</organism>
<feature type="transmembrane region" description="Helical" evidence="1">
    <location>
        <begin position="64"/>
        <end position="97"/>
    </location>
</feature>
<keyword evidence="3" id="KW-1185">Reference proteome</keyword>
<protein>
    <recommendedName>
        <fullName evidence="4">Glycerophosphoryl diester phosphodiesterase membrane domain-containing protein</fullName>
    </recommendedName>
</protein>
<dbReference type="Pfam" id="PF24400">
    <property type="entry name" value="DUF7544"/>
    <property type="match status" value="1"/>
</dbReference>
<feature type="transmembrane region" description="Helical" evidence="1">
    <location>
        <begin position="118"/>
        <end position="141"/>
    </location>
</feature>
<name>A0ABD5Z3C8_9EURY</name>
<feature type="transmembrane region" description="Helical" evidence="1">
    <location>
        <begin position="217"/>
        <end position="242"/>
    </location>
</feature>
<comment type="caution">
    <text evidence="2">The sequence shown here is derived from an EMBL/GenBank/DDBJ whole genome shotgun (WGS) entry which is preliminary data.</text>
</comment>
<reference evidence="2 3" key="1">
    <citation type="journal article" date="2019" name="Int. J. Syst. Evol. Microbiol.">
        <title>The Global Catalogue of Microorganisms (GCM) 10K type strain sequencing project: providing services to taxonomists for standard genome sequencing and annotation.</title>
        <authorList>
            <consortium name="The Broad Institute Genomics Platform"/>
            <consortium name="The Broad Institute Genome Sequencing Center for Infectious Disease"/>
            <person name="Wu L."/>
            <person name="Ma J."/>
        </authorList>
    </citation>
    <scope>NUCLEOTIDE SEQUENCE [LARGE SCALE GENOMIC DNA]</scope>
    <source>
        <strain evidence="2 3">XZGYJ-43</strain>
    </source>
</reference>
<accession>A0ABD5Z3C8</accession>
<evidence type="ECO:0008006" key="4">
    <source>
        <dbReference type="Google" id="ProtNLM"/>
    </source>
</evidence>
<feature type="transmembrane region" description="Helical" evidence="1">
    <location>
        <begin position="254"/>
        <end position="274"/>
    </location>
</feature>
<dbReference type="Proteomes" id="UP001596447">
    <property type="component" value="Unassembled WGS sequence"/>
</dbReference>